<evidence type="ECO:0000256" key="4">
    <source>
        <dbReference type="ARBA" id="ARBA00022989"/>
    </source>
</evidence>
<dbReference type="Pfam" id="PF13520">
    <property type="entry name" value="AA_permease_2"/>
    <property type="match status" value="1"/>
</dbReference>
<feature type="transmembrane region" description="Helical" evidence="6">
    <location>
        <begin position="156"/>
        <end position="175"/>
    </location>
</feature>
<organism evidence="7 8">
    <name type="scientific">Cladophialophora immunda</name>
    <dbReference type="NCBI Taxonomy" id="569365"/>
    <lineage>
        <taxon>Eukaryota</taxon>
        <taxon>Fungi</taxon>
        <taxon>Dikarya</taxon>
        <taxon>Ascomycota</taxon>
        <taxon>Pezizomycotina</taxon>
        <taxon>Eurotiomycetes</taxon>
        <taxon>Chaetothyriomycetidae</taxon>
        <taxon>Chaetothyriales</taxon>
        <taxon>Herpotrichiellaceae</taxon>
        <taxon>Cladophialophora</taxon>
    </lineage>
</organism>
<feature type="transmembrane region" description="Helical" evidence="6">
    <location>
        <begin position="33"/>
        <end position="58"/>
    </location>
</feature>
<keyword evidence="2" id="KW-0813">Transport</keyword>
<proteinExistence type="predicted"/>
<keyword evidence="5 6" id="KW-0472">Membrane</keyword>
<name>A0A0D2AJ01_9EURO</name>
<dbReference type="VEuPathDB" id="FungiDB:PV07_10569"/>
<dbReference type="RefSeq" id="XP_016245098.1">
    <property type="nucleotide sequence ID" value="XM_016397907.1"/>
</dbReference>
<feature type="transmembrane region" description="Helical" evidence="6">
    <location>
        <begin position="308"/>
        <end position="331"/>
    </location>
</feature>
<dbReference type="PANTHER" id="PTHR45649">
    <property type="entry name" value="AMINO-ACID PERMEASE BAT1"/>
    <property type="match status" value="1"/>
</dbReference>
<keyword evidence="4 6" id="KW-1133">Transmembrane helix</keyword>
<dbReference type="GeneID" id="27349763"/>
<evidence type="ECO:0000313" key="7">
    <source>
        <dbReference type="EMBL" id="KIW24882.1"/>
    </source>
</evidence>
<dbReference type="PANTHER" id="PTHR45649:SF14">
    <property type="entry name" value="GABA PERMEASE"/>
    <property type="match status" value="1"/>
</dbReference>
<dbReference type="GO" id="GO:0016020">
    <property type="term" value="C:membrane"/>
    <property type="evidence" value="ECO:0007669"/>
    <property type="project" value="UniProtKB-SubCell"/>
</dbReference>
<dbReference type="GO" id="GO:0022857">
    <property type="term" value="F:transmembrane transporter activity"/>
    <property type="evidence" value="ECO:0007669"/>
    <property type="project" value="InterPro"/>
</dbReference>
<feature type="transmembrane region" description="Helical" evidence="6">
    <location>
        <begin position="368"/>
        <end position="386"/>
    </location>
</feature>
<keyword evidence="3 6" id="KW-0812">Transmembrane</keyword>
<evidence type="ECO:0000256" key="1">
    <source>
        <dbReference type="ARBA" id="ARBA00004141"/>
    </source>
</evidence>
<dbReference type="HOGENOM" id="CLU_004495_2_3_1"/>
<comment type="subcellular location">
    <subcellularLocation>
        <location evidence="1">Membrane</location>
        <topology evidence="1">Multi-pass membrane protein</topology>
    </subcellularLocation>
</comment>
<feature type="transmembrane region" description="Helical" evidence="6">
    <location>
        <begin position="467"/>
        <end position="487"/>
    </location>
</feature>
<feature type="transmembrane region" description="Helical" evidence="6">
    <location>
        <begin position="264"/>
        <end position="288"/>
    </location>
</feature>
<gene>
    <name evidence="7" type="ORF">PV07_10569</name>
</gene>
<feature type="transmembrane region" description="Helical" evidence="6">
    <location>
        <begin position="70"/>
        <end position="91"/>
    </location>
</feature>
<reference evidence="7 8" key="1">
    <citation type="submission" date="2015-01" db="EMBL/GenBank/DDBJ databases">
        <title>The Genome Sequence of Cladophialophora immunda CBS83496.</title>
        <authorList>
            <consortium name="The Broad Institute Genomics Platform"/>
            <person name="Cuomo C."/>
            <person name="de Hoog S."/>
            <person name="Gorbushina A."/>
            <person name="Stielow B."/>
            <person name="Teixiera M."/>
            <person name="Abouelleil A."/>
            <person name="Chapman S.B."/>
            <person name="Priest M."/>
            <person name="Young S.K."/>
            <person name="Wortman J."/>
            <person name="Nusbaum C."/>
            <person name="Birren B."/>
        </authorList>
    </citation>
    <scope>NUCLEOTIDE SEQUENCE [LARGE SCALE GENOMIC DNA]</scope>
    <source>
        <strain evidence="7 8">CBS 83496</strain>
    </source>
</reference>
<dbReference type="AlphaFoldDB" id="A0A0D2AJ01"/>
<dbReference type="Proteomes" id="UP000054466">
    <property type="component" value="Unassembled WGS sequence"/>
</dbReference>
<feature type="transmembrane region" description="Helical" evidence="6">
    <location>
        <begin position="187"/>
        <end position="205"/>
    </location>
</feature>
<evidence type="ECO:0008006" key="9">
    <source>
        <dbReference type="Google" id="ProtNLM"/>
    </source>
</evidence>
<dbReference type="PIRSF" id="PIRSF006060">
    <property type="entry name" value="AA_transporter"/>
    <property type="match status" value="1"/>
</dbReference>
<feature type="transmembrane region" description="Helical" evidence="6">
    <location>
        <begin position="225"/>
        <end position="243"/>
    </location>
</feature>
<evidence type="ECO:0000313" key="8">
    <source>
        <dbReference type="Proteomes" id="UP000054466"/>
    </source>
</evidence>
<feature type="transmembrane region" description="Helical" evidence="6">
    <location>
        <begin position="435"/>
        <end position="455"/>
    </location>
</feature>
<dbReference type="Gene3D" id="1.20.1740.10">
    <property type="entry name" value="Amino acid/polyamine transporter I"/>
    <property type="match status" value="1"/>
</dbReference>
<dbReference type="STRING" id="569365.A0A0D2AJ01"/>
<feature type="transmembrane region" description="Helical" evidence="6">
    <location>
        <begin position="392"/>
        <end position="415"/>
    </location>
</feature>
<keyword evidence="8" id="KW-1185">Reference proteome</keyword>
<dbReference type="EMBL" id="KN847045">
    <property type="protein sequence ID" value="KIW24882.1"/>
    <property type="molecule type" value="Genomic_DNA"/>
</dbReference>
<sequence>MDTIKDDTVGLSSDENTLISLGHKPELKRTYNFWSLMAYQTTILCSWSCNIVMFYYIFTLGGPVCLVWGTVVVTIGQLLVMASLAEYCSIWPTAGGQQFYTQVVAPKNSRRFLSYLVGWCVLVGEISTASSCALNSAEIVAALVEIIHPNVDWKPYMTWLIYTGFLVAPALSNLLPKYLPALQLFGAFFNISNALIWTIVFLVLADKNSSKFVFTEFLNTSGWTSKGWVFILSMYVPIYGLYGSDGVMHLVEEMKNASRDAPRVMVWSMVWAGVTAWLSAIVMCYTVGPNWENYLEATSSYVAWFMDVLNSTYGGGIWVAVMMMGLNYLIIVNMNTAGSRLAWSMARDRAFPYSDYFAQVNKRFEMPLRAMMAFIVLNLLTGLLVLGSSLAFYAIISGGGVALQVSYCVPILCVVLRGRHHLPPRPHFDLGRWGYAVNIAGLLWSIIVVLFYVFPQYVPVVGEIANMNWAIVILAGVVVFGGVYWFWKGRHEYLIFSNSILDDNVVIHGEAVVTGRDAAATFGQSQPEKRLDLE</sequence>
<dbReference type="InterPro" id="IPR002293">
    <property type="entry name" value="AA/rel_permease1"/>
</dbReference>
<evidence type="ECO:0000256" key="6">
    <source>
        <dbReference type="SAM" id="Phobius"/>
    </source>
</evidence>
<accession>A0A0D2AJ01</accession>
<evidence type="ECO:0000256" key="5">
    <source>
        <dbReference type="ARBA" id="ARBA00023136"/>
    </source>
</evidence>
<protein>
    <recommendedName>
        <fullName evidence="9">Amino acid permease/ SLC12A domain-containing protein</fullName>
    </recommendedName>
</protein>
<evidence type="ECO:0000256" key="3">
    <source>
        <dbReference type="ARBA" id="ARBA00022692"/>
    </source>
</evidence>
<dbReference type="OrthoDB" id="2417308at2759"/>
<evidence type="ECO:0000256" key="2">
    <source>
        <dbReference type="ARBA" id="ARBA00022448"/>
    </source>
</evidence>